<feature type="compositionally biased region" description="Basic and acidic residues" evidence="1">
    <location>
        <begin position="33"/>
        <end position="66"/>
    </location>
</feature>
<evidence type="ECO:0000313" key="3">
    <source>
        <dbReference type="Proteomes" id="UP001140217"/>
    </source>
</evidence>
<dbReference type="AlphaFoldDB" id="A0A9W8HPC7"/>
<comment type="caution">
    <text evidence="2">The sequence shown here is derived from an EMBL/GenBank/DDBJ whole genome shotgun (WGS) entry which is preliminary data.</text>
</comment>
<feature type="region of interest" description="Disordered" evidence="1">
    <location>
        <begin position="27"/>
        <end position="78"/>
    </location>
</feature>
<dbReference type="EMBL" id="JANBUL010000005">
    <property type="protein sequence ID" value="KAJ2785985.1"/>
    <property type="molecule type" value="Genomic_DNA"/>
</dbReference>
<name>A0A9W8HPC7_9FUNG</name>
<dbReference type="Proteomes" id="UP001140217">
    <property type="component" value="Unassembled WGS sequence"/>
</dbReference>
<keyword evidence="3" id="KW-1185">Reference proteome</keyword>
<gene>
    <name evidence="2" type="ORF">H4R18_000200</name>
</gene>
<proteinExistence type="predicted"/>
<accession>A0A9W8HPC7</accession>
<protein>
    <submittedName>
        <fullName evidence="2">Uncharacterized protein</fullName>
    </submittedName>
</protein>
<sequence>MIRHPPAAATVSQQDVDALAARHHALLGRIQGRRAEHAAEPRRGEPGSQRADEPSDGLGAERERRQRMSTRQRLGLEQ</sequence>
<evidence type="ECO:0000256" key="1">
    <source>
        <dbReference type="SAM" id="MobiDB-lite"/>
    </source>
</evidence>
<reference evidence="2" key="1">
    <citation type="submission" date="2022-07" db="EMBL/GenBank/DDBJ databases">
        <title>Phylogenomic reconstructions and comparative analyses of Kickxellomycotina fungi.</title>
        <authorList>
            <person name="Reynolds N.K."/>
            <person name="Stajich J.E."/>
            <person name="Barry K."/>
            <person name="Grigoriev I.V."/>
            <person name="Crous P."/>
            <person name="Smith M.E."/>
        </authorList>
    </citation>
    <scope>NUCLEOTIDE SEQUENCE</scope>
    <source>
        <strain evidence="2">NBRC 105414</strain>
    </source>
</reference>
<evidence type="ECO:0000313" key="2">
    <source>
        <dbReference type="EMBL" id="KAJ2785985.1"/>
    </source>
</evidence>
<organism evidence="2 3">
    <name type="scientific">Coemansia javaensis</name>
    <dbReference type="NCBI Taxonomy" id="2761396"/>
    <lineage>
        <taxon>Eukaryota</taxon>
        <taxon>Fungi</taxon>
        <taxon>Fungi incertae sedis</taxon>
        <taxon>Zoopagomycota</taxon>
        <taxon>Kickxellomycotina</taxon>
        <taxon>Kickxellomycetes</taxon>
        <taxon>Kickxellales</taxon>
        <taxon>Kickxellaceae</taxon>
        <taxon>Coemansia</taxon>
    </lineage>
</organism>